<gene>
    <name evidence="3" type="ORF">H9751_07730</name>
</gene>
<reference evidence="3" key="2">
    <citation type="submission" date="2021-04" db="EMBL/GenBank/DDBJ databases">
        <authorList>
            <person name="Gilroy R."/>
        </authorList>
    </citation>
    <scope>NUCLEOTIDE SEQUENCE</scope>
    <source>
        <strain evidence="3">ChiHjej13B12-4958</strain>
    </source>
</reference>
<name>A0A9D2QG14_9CORY</name>
<organism evidence="3 4">
    <name type="scientific">Candidatus Corynebacterium faecigallinarum</name>
    <dbReference type="NCBI Taxonomy" id="2838528"/>
    <lineage>
        <taxon>Bacteria</taxon>
        <taxon>Bacillati</taxon>
        <taxon>Actinomycetota</taxon>
        <taxon>Actinomycetes</taxon>
        <taxon>Mycobacteriales</taxon>
        <taxon>Corynebacteriaceae</taxon>
        <taxon>Corynebacterium</taxon>
    </lineage>
</organism>
<comment type="caution">
    <text evidence="3">The sequence shown here is derived from an EMBL/GenBank/DDBJ whole genome shotgun (WGS) entry which is preliminary data.</text>
</comment>
<evidence type="ECO:0000313" key="3">
    <source>
        <dbReference type="EMBL" id="HJC85418.1"/>
    </source>
</evidence>
<evidence type="ECO:0000256" key="2">
    <source>
        <dbReference type="SAM" id="MobiDB-lite"/>
    </source>
</evidence>
<feature type="region of interest" description="Disordered" evidence="2">
    <location>
        <begin position="78"/>
        <end position="105"/>
    </location>
</feature>
<evidence type="ECO:0000256" key="1">
    <source>
        <dbReference type="SAM" id="Coils"/>
    </source>
</evidence>
<dbReference type="EMBL" id="DWVP01000019">
    <property type="protein sequence ID" value="HJC85418.1"/>
    <property type="molecule type" value="Genomic_DNA"/>
</dbReference>
<feature type="coiled-coil region" evidence="1">
    <location>
        <begin position="15"/>
        <end position="52"/>
    </location>
</feature>
<sequence>MTDHTTPDDYTDPVEDQLERIIVDAEESLRMIREELAEHRQQRAQHDALEELPQLMNVTSERWTYVRHFFDELVEELRHSRPQQDESNRTGYTDGNADGDKADTA</sequence>
<proteinExistence type="predicted"/>
<feature type="compositionally biased region" description="Basic and acidic residues" evidence="2">
    <location>
        <begin position="78"/>
        <end position="88"/>
    </location>
</feature>
<keyword evidence="1" id="KW-0175">Coiled coil</keyword>
<protein>
    <submittedName>
        <fullName evidence="3">Uncharacterized protein</fullName>
    </submittedName>
</protein>
<dbReference type="AlphaFoldDB" id="A0A9D2QG14"/>
<evidence type="ECO:0000313" key="4">
    <source>
        <dbReference type="Proteomes" id="UP000823858"/>
    </source>
</evidence>
<accession>A0A9D2QG14</accession>
<dbReference type="Proteomes" id="UP000823858">
    <property type="component" value="Unassembled WGS sequence"/>
</dbReference>
<reference evidence="3" key="1">
    <citation type="journal article" date="2021" name="PeerJ">
        <title>Extensive microbial diversity within the chicken gut microbiome revealed by metagenomics and culture.</title>
        <authorList>
            <person name="Gilroy R."/>
            <person name="Ravi A."/>
            <person name="Getino M."/>
            <person name="Pursley I."/>
            <person name="Horton D.L."/>
            <person name="Alikhan N.F."/>
            <person name="Baker D."/>
            <person name="Gharbi K."/>
            <person name="Hall N."/>
            <person name="Watson M."/>
            <person name="Adriaenssens E.M."/>
            <person name="Foster-Nyarko E."/>
            <person name="Jarju S."/>
            <person name="Secka A."/>
            <person name="Antonio M."/>
            <person name="Oren A."/>
            <person name="Chaudhuri R.R."/>
            <person name="La Ragione R."/>
            <person name="Hildebrand F."/>
            <person name="Pallen M.J."/>
        </authorList>
    </citation>
    <scope>NUCLEOTIDE SEQUENCE</scope>
    <source>
        <strain evidence="3">ChiHjej13B12-4958</strain>
    </source>
</reference>